<sequence length="1109" mass="120625">MSQDQLEYVIRPLARKVMDLTLGRYQVLENHRHRLPEFLTLCASDVENILVAFSKMDVERATSDARASQKMAMPSSSTQQQQHVAGAANKLSHKKRESPRKTNAQGGDDDDDDDPSSMEARARQLEEEDEEVRIASLSHEQYVAELRLQLQRLKTTENFLRSTLSDVLHELDHRTTAVEVKAGQVAQRDQRLTKQREAFLRENRQLRDMVAQYRDKGKCDLPEPILYEWDADDVGSGGGGGGNNSARGGSRGRGDSSGVVDPFQQLRQQFKEEKDTLEKGFVKQLEEANFKVRSLQAQAANAARSKLEQQQQIALLEAQLELLRSKQPLTENAAESPDSPHEAIAIASGPTSPRNHQGNASPPPTKPPQTHVATQTDPNTPRSNPRTPPPVHMLEVDPELHDVLVTRQPTPDGLGANIVRSVSTTALASNASGSQQLTPRTSKLKPSSSPFSNSAAPMTAVRKATAPIAAVSSKQPPHRVQVTPSKGPNKQALHGMAGRGATGVASVGGGGSSSLVLDPSSGSACGADDGDTADSQSPGGASGASPWNDGLVFGSSDGDGSGTQLHQQHQRITSALESTARTPSQLETFKLLEEQIALDQQQHPLMFVANGSPTTPTSPARSSGNNASSPSDKKLHAELHRLRVENEQLRISTASTKVSGASAPHNNSLLLARLKVDLREKSAQLDERTAEFDQLKSEAERWFQVYRQYVPPSDVTDSTTGGHQRVAHPQQRFSNHNAAPLVVNYEVVARLKATVNAAELSEQRYRVLSWKVMDHHVRSSLAREGHLHDIRDAHKMFDMNLVTSLQRQLEMMAFHQQRVYVRLRTRRAESRVESDILWDQVLTMARNVSKLQAVEENPETPRYYLRNQQIQSSSSANNNGNSPPRRDVRVSPAAAVEEVVHAESTMTPDGPISKSSVYFRVVSNAAAAYSLQQLGGGGGSVSNDAAATLNLSRIPVRGVAAASPATLLPQRPQSASASLGGGGQQHAGSSNSLPQKLRAAVTRPVSAVMARHGGRKPASSSAGGYPDDERLHSFQPSELRNLSGDDRRAKILLAMGKDKSSEARNKLQLVEERRLLRASSSAARCPDMSRVEQPVFHMAKLIGRNEAPM</sequence>
<evidence type="ECO:0000256" key="1">
    <source>
        <dbReference type="SAM" id="Coils"/>
    </source>
</evidence>
<name>A0A0S4JDL9_BODSA</name>
<feature type="coiled-coil region" evidence="1">
    <location>
        <begin position="285"/>
        <end position="326"/>
    </location>
</feature>
<feature type="compositionally biased region" description="Low complexity" evidence="2">
    <location>
        <begin position="871"/>
        <end position="882"/>
    </location>
</feature>
<accession>A0A0S4JDL9</accession>
<feature type="region of interest" description="Disordered" evidence="2">
    <location>
        <begin position="64"/>
        <end position="130"/>
    </location>
</feature>
<feature type="region of interest" description="Disordered" evidence="2">
    <location>
        <begin position="232"/>
        <end position="260"/>
    </location>
</feature>
<dbReference type="Proteomes" id="UP000051952">
    <property type="component" value="Unassembled WGS sequence"/>
</dbReference>
<dbReference type="VEuPathDB" id="TriTrypDB:BSAL_22610"/>
<protein>
    <submittedName>
        <fullName evidence="3">Uncharacterized protein</fullName>
    </submittedName>
</protein>
<feature type="compositionally biased region" description="Low complexity" evidence="2">
    <location>
        <begin position="444"/>
        <end position="457"/>
    </location>
</feature>
<feature type="compositionally biased region" description="Low complexity" evidence="2">
    <location>
        <begin position="537"/>
        <end position="546"/>
    </location>
</feature>
<feature type="compositionally biased region" description="Low complexity" evidence="2">
    <location>
        <begin position="612"/>
        <end position="623"/>
    </location>
</feature>
<gene>
    <name evidence="3" type="ORF">BSAL_22610</name>
</gene>
<proteinExistence type="predicted"/>
<reference evidence="4" key="1">
    <citation type="submission" date="2015-09" db="EMBL/GenBank/DDBJ databases">
        <authorList>
            <consortium name="Pathogen Informatics"/>
        </authorList>
    </citation>
    <scope>NUCLEOTIDE SEQUENCE [LARGE SCALE GENOMIC DNA]</scope>
    <source>
        <strain evidence="4">Lake Konstanz</strain>
    </source>
</reference>
<evidence type="ECO:0000256" key="2">
    <source>
        <dbReference type="SAM" id="MobiDB-lite"/>
    </source>
</evidence>
<evidence type="ECO:0000313" key="3">
    <source>
        <dbReference type="EMBL" id="CUG89660.1"/>
    </source>
</evidence>
<feature type="compositionally biased region" description="Acidic residues" evidence="2">
    <location>
        <begin position="107"/>
        <end position="116"/>
    </location>
</feature>
<feature type="compositionally biased region" description="Polar residues" evidence="2">
    <location>
        <begin position="349"/>
        <end position="360"/>
    </location>
</feature>
<dbReference type="EMBL" id="CYKH01001755">
    <property type="protein sequence ID" value="CUG89660.1"/>
    <property type="molecule type" value="Genomic_DNA"/>
</dbReference>
<feature type="compositionally biased region" description="Polar residues" evidence="2">
    <location>
        <begin position="74"/>
        <end position="83"/>
    </location>
</feature>
<feature type="region of interest" description="Disordered" evidence="2">
    <location>
        <begin position="610"/>
        <end position="632"/>
    </location>
</feature>
<feature type="compositionally biased region" description="Polar residues" evidence="2">
    <location>
        <begin position="429"/>
        <end position="441"/>
    </location>
</feature>
<feature type="region of interest" description="Disordered" evidence="2">
    <location>
        <begin position="871"/>
        <end position="892"/>
    </location>
</feature>
<feature type="region of interest" description="Disordered" evidence="2">
    <location>
        <begin position="329"/>
        <end position="393"/>
    </location>
</feature>
<dbReference type="AlphaFoldDB" id="A0A0S4JDL9"/>
<feature type="region of interest" description="Disordered" evidence="2">
    <location>
        <begin position="429"/>
        <end position="581"/>
    </location>
</feature>
<feature type="region of interest" description="Disordered" evidence="2">
    <location>
        <begin position="965"/>
        <end position="996"/>
    </location>
</feature>
<feature type="coiled-coil region" evidence="1">
    <location>
        <begin position="671"/>
        <end position="698"/>
    </location>
</feature>
<feature type="region of interest" description="Disordered" evidence="2">
    <location>
        <begin position="1009"/>
        <end position="1032"/>
    </location>
</feature>
<keyword evidence="1" id="KW-0175">Coiled coil</keyword>
<keyword evidence="4" id="KW-1185">Reference proteome</keyword>
<organism evidence="3 4">
    <name type="scientific">Bodo saltans</name>
    <name type="common">Flagellated protozoan</name>
    <dbReference type="NCBI Taxonomy" id="75058"/>
    <lineage>
        <taxon>Eukaryota</taxon>
        <taxon>Discoba</taxon>
        <taxon>Euglenozoa</taxon>
        <taxon>Kinetoplastea</taxon>
        <taxon>Metakinetoplastina</taxon>
        <taxon>Eubodonida</taxon>
        <taxon>Bodonidae</taxon>
        <taxon>Bodo</taxon>
    </lineage>
</organism>
<feature type="compositionally biased region" description="Polar residues" evidence="2">
    <location>
        <begin position="562"/>
        <end position="581"/>
    </location>
</feature>
<feature type="compositionally biased region" description="Low complexity" evidence="2">
    <location>
        <begin position="513"/>
        <end position="524"/>
    </location>
</feature>
<evidence type="ECO:0000313" key="4">
    <source>
        <dbReference type="Proteomes" id="UP000051952"/>
    </source>
</evidence>
<feature type="compositionally biased region" description="Gly residues" evidence="2">
    <location>
        <begin position="497"/>
        <end position="512"/>
    </location>
</feature>